<dbReference type="eggNOG" id="ENOG5032U9K">
    <property type="taxonomic scope" value="Bacteria"/>
</dbReference>
<protein>
    <recommendedName>
        <fullName evidence="4">DUF5319 domain-containing protein</fullName>
    </recommendedName>
</protein>
<dbReference type="EMBL" id="CP006365">
    <property type="protein sequence ID" value="AGU15722.1"/>
    <property type="molecule type" value="Genomic_DNA"/>
</dbReference>
<evidence type="ECO:0000313" key="2">
    <source>
        <dbReference type="EMBL" id="AGU15722.1"/>
    </source>
</evidence>
<accession>U3GZV1</accession>
<feature type="region of interest" description="Disordered" evidence="1">
    <location>
        <begin position="1"/>
        <end position="24"/>
    </location>
</feature>
<evidence type="ECO:0008006" key="4">
    <source>
        <dbReference type="Google" id="ProtNLM"/>
    </source>
</evidence>
<reference evidence="2 3" key="1">
    <citation type="journal article" date="2013" name="Genome Announc.">
        <title>Whole-Genome Sequence of the Clinical Strain Corynebacterium argentoratense DSM 44202, Isolated from a Human Throat Specimen.</title>
        <authorList>
            <person name="Bomholt C."/>
            <person name="Glaub A."/>
            <person name="Gravermann K."/>
            <person name="Albersmeier A."/>
            <person name="Brinkrolf K."/>
            <person name="Ruckert C."/>
            <person name="Tauch A."/>
        </authorList>
    </citation>
    <scope>NUCLEOTIDE SEQUENCE [LARGE SCALE GENOMIC DNA]</scope>
    <source>
        <strain evidence="2">DSM 44202</strain>
    </source>
</reference>
<feature type="region of interest" description="Disordered" evidence="1">
    <location>
        <begin position="179"/>
        <end position="201"/>
    </location>
</feature>
<dbReference type="AlphaFoldDB" id="U3GZV1"/>
<sequence length="201" mass="22960">MPPDPFEGDPNDPASFISDEDDAAEMLPLTPEEEQQVREDYDLLCTFKAHLEPEGYLGICMTCPDCDAMHYYDWEIMRTNMLASLRGELAPVHEPSPNPDPMRYVTWDFCHGWLACAETAERKQHMEALKAVKDVFFTDQELYDEETDEYIGPSPEESEAEMFENMSAEEYSYWFLETDVDDGPVTDSDGPTDGEEPERGA</sequence>
<dbReference type="Pfam" id="PF17252">
    <property type="entry name" value="DUF5319"/>
    <property type="match status" value="1"/>
</dbReference>
<evidence type="ECO:0000313" key="3">
    <source>
        <dbReference type="Proteomes" id="UP000016943"/>
    </source>
</evidence>
<organism evidence="2 3">
    <name type="scientific">Corynebacterium argentoratense DSM 44202</name>
    <dbReference type="NCBI Taxonomy" id="1348662"/>
    <lineage>
        <taxon>Bacteria</taxon>
        <taxon>Bacillati</taxon>
        <taxon>Actinomycetota</taxon>
        <taxon>Actinomycetes</taxon>
        <taxon>Mycobacteriales</taxon>
        <taxon>Corynebacteriaceae</taxon>
        <taxon>Corynebacterium</taxon>
    </lineage>
</organism>
<dbReference type="InterPro" id="IPR035165">
    <property type="entry name" value="DUF5319"/>
</dbReference>
<dbReference type="HOGENOM" id="CLU_1358533_0_0_11"/>
<dbReference type="STRING" id="1348662.CARG_08025"/>
<evidence type="ECO:0000256" key="1">
    <source>
        <dbReference type="SAM" id="MobiDB-lite"/>
    </source>
</evidence>
<feature type="compositionally biased region" description="Acidic residues" evidence="1">
    <location>
        <begin position="1"/>
        <end position="10"/>
    </location>
</feature>
<dbReference type="PATRIC" id="fig|1348662.3.peg.1587"/>
<keyword evidence="3" id="KW-1185">Reference proteome</keyword>
<dbReference type="KEGG" id="caz:CARG_08025"/>
<gene>
    <name evidence="2" type="ORF">CARG_08025</name>
</gene>
<proteinExistence type="predicted"/>
<dbReference type="Proteomes" id="UP000016943">
    <property type="component" value="Chromosome"/>
</dbReference>
<name>U3GZV1_9CORY</name>